<keyword evidence="1" id="KW-0175">Coiled coil</keyword>
<protein>
    <recommendedName>
        <fullName evidence="4">Transporter</fullName>
    </recommendedName>
</protein>
<organism evidence="3">
    <name type="scientific">uncultured Sphingopyxis sp</name>
    <dbReference type="NCBI Taxonomy" id="310581"/>
    <lineage>
        <taxon>Bacteria</taxon>
        <taxon>Pseudomonadati</taxon>
        <taxon>Pseudomonadota</taxon>
        <taxon>Alphaproteobacteria</taxon>
        <taxon>Sphingomonadales</taxon>
        <taxon>Sphingomonadaceae</taxon>
        <taxon>Sphingopyxis</taxon>
        <taxon>environmental samples</taxon>
    </lineage>
</organism>
<evidence type="ECO:0000256" key="2">
    <source>
        <dbReference type="SAM" id="MobiDB-lite"/>
    </source>
</evidence>
<reference evidence="3" key="1">
    <citation type="submission" date="2016-03" db="EMBL/GenBank/DDBJ databases">
        <authorList>
            <person name="Ploux O."/>
        </authorList>
    </citation>
    <scope>NUCLEOTIDE SEQUENCE</scope>
    <source>
        <strain evidence="3">UC10</strain>
    </source>
</reference>
<evidence type="ECO:0000256" key="1">
    <source>
        <dbReference type="SAM" id="Coils"/>
    </source>
</evidence>
<proteinExistence type="predicted"/>
<gene>
    <name evidence="3" type="ORF">SPPYR_0399</name>
</gene>
<dbReference type="RefSeq" id="WP_295323091.1">
    <property type="nucleotide sequence ID" value="NZ_LT598653.1"/>
</dbReference>
<dbReference type="AlphaFoldDB" id="A0A1Y5PNC4"/>
<accession>A0A1Y5PNC4</accession>
<dbReference type="InterPro" id="IPR011250">
    <property type="entry name" value="OMP/PagP_B-barrel"/>
</dbReference>
<evidence type="ECO:0008006" key="4">
    <source>
        <dbReference type="Google" id="ProtNLM"/>
    </source>
</evidence>
<sequence length="479" mass="51437">MSIVSAPSALRHLGVAAVGFSAVFMPAQAQARGAPALECLCETLPFLDVAPTWRAAAPPPAGAAEGQPAASAESEIDAQRRIIAEQRALIDRQSAMIAEQGEQIAKLQQQIVTQQAQVDRLSSFALAEAPLDIFRGTGLGGQGVGPGPALPGPGSDAVALPDAPVGEAPPPEEPPEQRVAAVPEGQGVLTRAGELFFEPSFEYTRSSTNRLVFRGIELIPGIQIGLIEATDADRDTLVGTASLRYGITDRLEAEVRLPYLYRNDRIEVVQQRDEGIVRQIALREDGFGDAEFSLRYQFNRPVGQKPIFVGTLRVKSDTGKGPFEIGYDEFGVATGLATGSGFWAVQPGLNFLMPSDPAVLYGGVAYLYHIPRDVNEMVGDVLIGRVDPGDAVSANIGFGFALNPRFSFSLGYRHNYIFPTETEIGDTFQKSNYLHVGSLNFGMSYRLTQRDVLNLGFEIGVTEDAPDVSITLRMPFGGK</sequence>
<feature type="coiled-coil region" evidence="1">
    <location>
        <begin position="90"/>
        <end position="117"/>
    </location>
</feature>
<dbReference type="KEGG" id="sphu:SPPYR_0399"/>
<name>A0A1Y5PNC4_9SPHN</name>
<dbReference type="EMBL" id="LT598653">
    <property type="protein sequence ID" value="SBV31519.1"/>
    <property type="molecule type" value="Genomic_DNA"/>
</dbReference>
<dbReference type="SUPFAM" id="SSF56925">
    <property type="entry name" value="OMPA-like"/>
    <property type="match status" value="1"/>
</dbReference>
<evidence type="ECO:0000313" key="3">
    <source>
        <dbReference type="EMBL" id="SBV31519.1"/>
    </source>
</evidence>
<feature type="region of interest" description="Disordered" evidence="2">
    <location>
        <begin position="140"/>
        <end position="176"/>
    </location>
</feature>